<dbReference type="PANTHER" id="PTHR40407">
    <property type="entry name" value="MEMBRANE PROTEIN-LIKE PROTEIN"/>
    <property type="match status" value="1"/>
</dbReference>
<reference evidence="3 4" key="1">
    <citation type="submission" date="2013-07" db="EMBL/GenBank/DDBJ databases">
        <title>Comparative Genomic and Metabolomic Analysis of Twelve Strains of Pseudoalteromonas luteoviolacea.</title>
        <authorList>
            <person name="Vynne N.G."/>
            <person name="Mansson M."/>
            <person name="Gram L."/>
        </authorList>
    </citation>
    <scope>NUCLEOTIDE SEQUENCE [LARGE SCALE GENOMIC DNA]</scope>
    <source>
        <strain evidence="3 4">DSM 6061</strain>
    </source>
</reference>
<dbReference type="RefSeq" id="WP_063364491.1">
    <property type="nucleotide sequence ID" value="NZ_AQHB01000041.1"/>
</dbReference>
<comment type="caution">
    <text evidence="3">The sequence shown here is derived from an EMBL/GenBank/DDBJ whole genome shotgun (WGS) entry which is preliminary data.</text>
</comment>
<protein>
    <recommendedName>
        <fullName evidence="2">Heparan-alpha-glucosaminide N-acetyltransferase catalytic domain-containing protein</fullName>
    </recommendedName>
</protein>
<evidence type="ECO:0000313" key="4">
    <source>
        <dbReference type="Proteomes" id="UP000076643"/>
    </source>
</evidence>
<name>A0A161XYY4_9GAMM</name>
<feature type="transmembrane region" description="Helical" evidence="1">
    <location>
        <begin position="121"/>
        <end position="139"/>
    </location>
</feature>
<accession>A0A161XYY4</accession>
<dbReference type="InterPro" id="IPR012429">
    <property type="entry name" value="HGSNAT_cat"/>
</dbReference>
<evidence type="ECO:0000256" key="1">
    <source>
        <dbReference type="SAM" id="Phobius"/>
    </source>
</evidence>
<feature type="transmembrane region" description="Helical" evidence="1">
    <location>
        <begin position="146"/>
        <end position="164"/>
    </location>
</feature>
<feature type="transmembrane region" description="Helical" evidence="1">
    <location>
        <begin position="53"/>
        <end position="77"/>
    </location>
</feature>
<evidence type="ECO:0000259" key="2">
    <source>
        <dbReference type="Pfam" id="PF07786"/>
    </source>
</evidence>
<feature type="transmembrane region" description="Helical" evidence="1">
    <location>
        <begin position="352"/>
        <end position="369"/>
    </location>
</feature>
<gene>
    <name evidence="3" type="ORF">N475_06005</name>
</gene>
<keyword evidence="4" id="KW-1185">Reference proteome</keyword>
<dbReference type="PANTHER" id="PTHR40407:SF1">
    <property type="entry name" value="HEPARAN-ALPHA-GLUCOSAMINIDE N-ACETYLTRANSFERASE CATALYTIC DOMAIN-CONTAINING PROTEIN"/>
    <property type="match status" value="1"/>
</dbReference>
<feature type="transmembrane region" description="Helical" evidence="1">
    <location>
        <begin position="271"/>
        <end position="292"/>
    </location>
</feature>
<feature type="domain" description="Heparan-alpha-glucosaminide N-acetyltransferase catalytic" evidence="2">
    <location>
        <begin position="9"/>
        <end position="219"/>
    </location>
</feature>
<dbReference type="Proteomes" id="UP000076643">
    <property type="component" value="Unassembled WGS sequence"/>
</dbReference>
<dbReference type="PATRIC" id="fig|1365250.3.peg.51"/>
<evidence type="ECO:0000313" key="3">
    <source>
        <dbReference type="EMBL" id="KZN48579.1"/>
    </source>
</evidence>
<organism evidence="3 4">
    <name type="scientific">Pseudoalteromonas luteoviolacea DSM 6061</name>
    <dbReference type="NCBI Taxonomy" id="1365250"/>
    <lineage>
        <taxon>Bacteria</taxon>
        <taxon>Pseudomonadati</taxon>
        <taxon>Pseudomonadota</taxon>
        <taxon>Gammaproteobacteria</taxon>
        <taxon>Alteromonadales</taxon>
        <taxon>Pseudoalteromonadaceae</taxon>
        <taxon>Pseudoalteromonas</taxon>
    </lineage>
</organism>
<dbReference type="Pfam" id="PF07786">
    <property type="entry name" value="HGSNAT_cat"/>
    <property type="match status" value="1"/>
</dbReference>
<sequence>MNETTIKKRIDSIDMLRGLVILIMLVDHAREKFYLHKNVADPMNIDSTDPDLFFTRLLAHFCAPIFVFLTGLSAWLYAHPANKAPRSAQSFLLKRGLFLILIEITLVNFSWFAAYTTLYLQVIWAIGVSMIALAALLYLPRLWIAVIGLAIVLGHNALGFIEFAPHETGYTLWTILHDRAFLVSEGALKIRASYPVLPWIGVIAVGYAAGPLFSQTVDELTRRKTLIMGGTACLIALVLLRAFNIYGESQPWQMYDESIRSVMSFLNFTKYPPSLMFLLFTLGIGAFVLAYLETAKSKLCAMLKTFGSVPMFFYILHLYVLLITYFILSKVIGTTTVIGPNDYPYLGFPNVWLVWLAAIVLAALLYWPCKKFSQFKHSSQSTWVKYF</sequence>
<feature type="transmembrane region" description="Helical" evidence="1">
    <location>
        <begin position="196"/>
        <end position="214"/>
    </location>
</feature>
<feature type="transmembrane region" description="Helical" evidence="1">
    <location>
        <begin position="97"/>
        <end position="115"/>
    </location>
</feature>
<keyword evidence="1" id="KW-0812">Transmembrane</keyword>
<feature type="transmembrane region" description="Helical" evidence="1">
    <location>
        <begin position="226"/>
        <end position="246"/>
    </location>
</feature>
<keyword evidence="1" id="KW-0472">Membrane</keyword>
<feature type="transmembrane region" description="Helical" evidence="1">
    <location>
        <begin position="312"/>
        <end position="332"/>
    </location>
</feature>
<dbReference type="EMBL" id="AUYB01000002">
    <property type="protein sequence ID" value="KZN48579.1"/>
    <property type="molecule type" value="Genomic_DNA"/>
</dbReference>
<proteinExistence type="predicted"/>
<keyword evidence="1" id="KW-1133">Transmembrane helix</keyword>
<dbReference type="AlphaFoldDB" id="A0A161XYY4"/>